<name>A0A0G0D959_9BACT</name>
<evidence type="ECO:0000313" key="1">
    <source>
        <dbReference type="EMBL" id="KKP59845.1"/>
    </source>
</evidence>
<sequence>MVDNNEQLHFSEQETLKERASNLSTRYIETLRRVVNSNAVHKDKNTGHYKLTPDGRENSHKTFDTFFELADGNHQLLRLALDGAYRAVLSEIQQGEDEKGLNEQGWTLLRTSQSIQGVNTWQEANELYAKVTGKTAKESAISASELYKKSKEIRAQLESKGIPVSEYLEKDEKIASEIFESETEKLDSETATLLGRAKESIKKVKNKLTGWLPKNQRNRQPQVVVQISASEKDAPHIFSRKMTRRQFLRFSGATIATSVLATVLKVGLDPEFQAGVSAASTRPEMPGNGENHEVSLSVLLEVYRKHFQKKGQLMPEKVWVRNEESYQGKKLTGTGVHLSILARYCYNSDKKSGEDFDAYYTRFVDSLHGLSDLAGLDFITLVTSLQISAENIGGFEKPKGAKESSDLDVKVSRVQETVITASRILGLEPRVLESIGPGGFVIQAEDKARKAGIKTPLDNALPEEGIRHYDLIRFREQTTIGMMDTEPSERSEAYRLFQNNPLVKVLDKEYPQITKIYRIANEKRDAVTRLREEMRKAGNNFIEKYVDRLKPFVNGDVKALNAIGISPIMDLWQLQNYTDVWYKVSEIPNNPEFAYQRTVEYMKIEEEKDPKSFYKRFFSQQIRNPKFIKYLMHQATISNNQEESLLLLNIQDNVARYEQSAKELRIAYLNVLQAEGSFEYDSRFQQMTSVLVTKRLSEIAGDFNPNERNNLGWHIYKTCAIREIAPIPFLVNDDFYARDITIDPPYAQNEVVKSLNTFIDMLKRAKILEVDPDDDISTTYHIFEKMFWRDGGAWPNVPKEEWERILDHFNSKIVNRLFYDFAGLIHNEQIMPQLNNLMINKKLISKPADKDPYNFFKQIVYLELNSWHMRRDIPKKDWDEVEEYFRANILPIAITRTEITPGIFKEKYNIGSADYPPIFRSQAVMFNFLIDKNPKVPSSTSSSDILSYY</sequence>
<dbReference type="STRING" id="1618434.UR52_C0002G0073"/>
<gene>
    <name evidence="1" type="ORF">UR52_C0002G0073</name>
</gene>
<dbReference type="AlphaFoldDB" id="A0A0G0D959"/>
<dbReference type="EMBL" id="LBPN01000002">
    <property type="protein sequence ID" value="KKP59845.1"/>
    <property type="molecule type" value="Genomic_DNA"/>
</dbReference>
<protein>
    <submittedName>
        <fullName evidence="1">Uncharacterized protein</fullName>
    </submittedName>
</protein>
<proteinExistence type="predicted"/>
<evidence type="ECO:0000313" key="2">
    <source>
        <dbReference type="Proteomes" id="UP000034176"/>
    </source>
</evidence>
<reference evidence="1 2" key="1">
    <citation type="journal article" date="2015" name="Nature">
        <title>rRNA introns, odd ribosomes, and small enigmatic genomes across a large radiation of phyla.</title>
        <authorList>
            <person name="Brown C.T."/>
            <person name="Hug L.A."/>
            <person name="Thomas B.C."/>
            <person name="Sharon I."/>
            <person name="Castelle C.J."/>
            <person name="Singh A."/>
            <person name="Wilkins M.J."/>
            <person name="Williams K.H."/>
            <person name="Banfield J.F."/>
        </authorList>
    </citation>
    <scope>NUCLEOTIDE SEQUENCE [LARGE SCALE GENOMIC DNA]</scope>
</reference>
<organism evidence="1 2">
    <name type="scientific">Candidatus Gottesmanbacteria bacterium GW2011_GWA1_34_13</name>
    <dbReference type="NCBI Taxonomy" id="1618434"/>
    <lineage>
        <taxon>Bacteria</taxon>
        <taxon>Candidatus Gottesmaniibacteriota</taxon>
    </lineage>
</organism>
<comment type="caution">
    <text evidence="1">The sequence shown here is derived from an EMBL/GenBank/DDBJ whole genome shotgun (WGS) entry which is preliminary data.</text>
</comment>
<dbReference type="Proteomes" id="UP000034176">
    <property type="component" value="Unassembled WGS sequence"/>
</dbReference>
<accession>A0A0G0D959</accession>